<dbReference type="PANTHER" id="PTHR14113:SF6">
    <property type="entry name" value="PROTEIN PICCOLO"/>
    <property type="match status" value="1"/>
</dbReference>
<feature type="compositionally biased region" description="Basic and acidic residues" evidence="13">
    <location>
        <begin position="282"/>
        <end position="293"/>
    </location>
</feature>
<dbReference type="InParanoid" id="H3DPE6"/>
<name>H3DPE6_TETNG</name>
<feature type="compositionally biased region" description="Polar residues" evidence="13">
    <location>
        <begin position="2181"/>
        <end position="2193"/>
    </location>
</feature>
<dbReference type="Gene3D" id="2.30.42.10">
    <property type="match status" value="1"/>
</dbReference>
<dbReference type="InterPro" id="IPR052098">
    <property type="entry name" value="Presynaptic_Scaffold_Bsn/Pclo"/>
</dbReference>
<dbReference type="InterPro" id="IPR008899">
    <property type="entry name" value="Znf_piccolo"/>
</dbReference>
<feature type="compositionally biased region" description="Pro residues" evidence="13">
    <location>
        <begin position="1889"/>
        <end position="1900"/>
    </location>
</feature>
<feature type="region of interest" description="Disordered" evidence="13">
    <location>
        <begin position="3265"/>
        <end position="3303"/>
    </location>
</feature>
<dbReference type="InterPro" id="IPR013083">
    <property type="entry name" value="Znf_RING/FYVE/PHD"/>
</dbReference>
<dbReference type="SUPFAM" id="SSF50156">
    <property type="entry name" value="PDZ domain-like"/>
    <property type="match status" value="1"/>
</dbReference>
<evidence type="ECO:0000256" key="1">
    <source>
        <dbReference type="ARBA" id="ARBA00022723"/>
    </source>
</evidence>
<evidence type="ECO:0000256" key="5">
    <source>
        <dbReference type="ARBA" id="ARBA00022837"/>
    </source>
</evidence>
<feature type="compositionally biased region" description="Polar residues" evidence="13">
    <location>
        <begin position="1718"/>
        <end position="1741"/>
    </location>
</feature>
<feature type="region of interest" description="Disordered" evidence="13">
    <location>
        <begin position="3809"/>
        <end position="3842"/>
    </location>
</feature>
<dbReference type="PANTHER" id="PTHR14113">
    <property type="entry name" value="PICCOLO/BASSOON"/>
    <property type="match status" value="1"/>
</dbReference>
<feature type="compositionally biased region" description="Basic and acidic residues" evidence="13">
    <location>
        <begin position="602"/>
        <end position="639"/>
    </location>
</feature>
<dbReference type="HOGENOM" id="CLU_000104_0_0_1"/>
<feature type="compositionally biased region" description="Polar residues" evidence="13">
    <location>
        <begin position="1419"/>
        <end position="1442"/>
    </location>
</feature>
<dbReference type="Proteomes" id="UP000007303">
    <property type="component" value="Unassembled WGS sequence"/>
</dbReference>
<feature type="compositionally biased region" description="Polar residues" evidence="13">
    <location>
        <begin position="242"/>
        <end position="257"/>
    </location>
</feature>
<dbReference type="InterPro" id="IPR001565">
    <property type="entry name" value="Synaptotagmin"/>
</dbReference>
<reference evidence="17" key="1">
    <citation type="journal article" date="2004" name="Nature">
        <title>Genome duplication in the teleost fish Tetraodon nigroviridis reveals the early vertebrate proto-karyotype.</title>
        <authorList>
            <person name="Jaillon O."/>
            <person name="Aury J.-M."/>
            <person name="Brunet F."/>
            <person name="Petit J.-L."/>
            <person name="Stange-Thomann N."/>
            <person name="Mauceli E."/>
            <person name="Bouneau L."/>
            <person name="Fischer C."/>
            <person name="Ozouf-Costaz C."/>
            <person name="Bernot A."/>
            <person name="Nicaud S."/>
            <person name="Jaffe D."/>
            <person name="Fisher S."/>
            <person name="Lutfalla G."/>
            <person name="Dossat C."/>
            <person name="Segurens B."/>
            <person name="Dasilva C."/>
            <person name="Salanoubat M."/>
            <person name="Levy M."/>
            <person name="Boudet N."/>
            <person name="Castellano S."/>
            <person name="Anthouard V."/>
            <person name="Jubin C."/>
            <person name="Castelli V."/>
            <person name="Katinka M."/>
            <person name="Vacherie B."/>
            <person name="Biemont C."/>
            <person name="Skalli Z."/>
            <person name="Cattolico L."/>
            <person name="Poulain J."/>
            <person name="De Berardinis V."/>
            <person name="Cruaud C."/>
            <person name="Duprat S."/>
            <person name="Brottier P."/>
            <person name="Coutanceau J.-P."/>
            <person name="Gouzy J."/>
            <person name="Parra G."/>
            <person name="Lardier G."/>
            <person name="Chapple C."/>
            <person name="McKernan K.J."/>
            <person name="McEwan P."/>
            <person name="Bosak S."/>
            <person name="Kellis M."/>
            <person name="Volff J.-N."/>
            <person name="Guigo R."/>
            <person name="Zody M.C."/>
            <person name="Mesirov J."/>
            <person name="Lindblad-Toh K."/>
            <person name="Birren B."/>
            <person name="Nusbaum C."/>
            <person name="Kahn D."/>
            <person name="Robinson-Rechavi M."/>
            <person name="Laudet V."/>
            <person name="Schachter V."/>
            <person name="Quetier F."/>
            <person name="Saurin W."/>
            <person name="Scarpelli C."/>
            <person name="Wincker P."/>
            <person name="Lander E.S."/>
            <person name="Weissenbach J."/>
            <person name="Roest Crollius H."/>
        </authorList>
    </citation>
    <scope>NUCLEOTIDE SEQUENCE [LARGE SCALE GENOMIC DNA]</scope>
</reference>
<feature type="compositionally biased region" description="Polar residues" evidence="13">
    <location>
        <begin position="405"/>
        <end position="445"/>
    </location>
</feature>
<feature type="compositionally biased region" description="Basic and acidic residues" evidence="13">
    <location>
        <begin position="1372"/>
        <end position="1393"/>
    </location>
</feature>
<feature type="compositionally biased region" description="Low complexity" evidence="13">
    <location>
        <begin position="185"/>
        <end position="201"/>
    </location>
</feature>
<feature type="compositionally biased region" description="Basic and acidic residues" evidence="13">
    <location>
        <begin position="1217"/>
        <end position="1235"/>
    </location>
</feature>
<protein>
    <recommendedName>
        <fullName evidence="10">Protein piccolo</fullName>
    </recommendedName>
    <alternativeName>
        <fullName evidence="11">Aczonin</fullName>
    </alternativeName>
</protein>
<feature type="region of interest" description="Disordered" evidence="13">
    <location>
        <begin position="2181"/>
        <end position="2210"/>
    </location>
</feature>
<feature type="compositionally biased region" description="Basic and acidic residues" evidence="13">
    <location>
        <begin position="3985"/>
        <end position="3999"/>
    </location>
</feature>
<feature type="region of interest" description="Disordered" evidence="13">
    <location>
        <begin position="3151"/>
        <end position="3172"/>
    </location>
</feature>
<evidence type="ECO:0000256" key="3">
    <source>
        <dbReference type="ARBA" id="ARBA00022771"/>
    </source>
</evidence>
<feature type="compositionally biased region" description="Polar residues" evidence="13">
    <location>
        <begin position="3153"/>
        <end position="3166"/>
    </location>
</feature>
<feature type="region of interest" description="Disordered" evidence="13">
    <location>
        <begin position="890"/>
        <end position="1043"/>
    </location>
</feature>
<dbReference type="Gene3D" id="3.30.40.10">
    <property type="entry name" value="Zinc/RING finger domain, C3HC4 (zinc finger)"/>
    <property type="match status" value="2"/>
</dbReference>
<feature type="region of interest" description="Disordered" evidence="13">
    <location>
        <begin position="3049"/>
        <end position="3113"/>
    </location>
</feature>
<dbReference type="Pfam" id="PF05715">
    <property type="entry name" value="zf-piccolo"/>
    <property type="match status" value="2"/>
</dbReference>
<dbReference type="Pfam" id="PF00595">
    <property type="entry name" value="PDZ"/>
    <property type="match status" value="1"/>
</dbReference>
<dbReference type="SUPFAM" id="SSF57903">
    <property type="entry name" value="FYVE/PHD zinc finger"/>
    <property type="match status" value="2"/>
</dbReference>
<keyword evidence="5" id="KW-0106">Calcium</keyword>
<reference evidence="16" key="3">
    <citation type="submission" date="2025-09" db="UniProtKB">
        <authorList>
            <consortium name="Ensembl"/>
        </authorList>
    </citation>
    <scope>IDENTIFICATION</scope>
</reference>
<feature type="compositionally biased region" description="Basic and acidic residues" evidence="13">
    <location>
        <begin position="573"/>
        <end position="592"/>
    </location>
</feature>
<feature type="compositionally biased region" description="Basic and acidic residues" evidence="13">
    <location>
        <begin position="1265"/>
        <end position="1280"/>
    </location>
</feature>
<dbReference type="STRING" id="99883.ENSTNIP00000022395"/>
<comment type="subcellular location">
    <subcellularLocation>
        <location evidence="9">Presynaptic active zone</location>
    </subcellularLocation>
</comment>
<feature type="region of interest" description="Disordered" evidence="13">
    <location>
        <begin position="4359"/>
        <end position="4442"/>
    </location>
</feature>
<dbReference type="Pfam" id="PF00168">
    <property type="entry name" value="C2"/>
    <property type="match status" value="2"/>
</dbReference>
<evidence type="ECO:0000256" key="7">
    <source>
        <dbReference type="ARBA" id="ARBA00023273"/>
    </source>
</evidence>
<keyword evidence="2" id="KW-0677">Repeat</keyword>
<feature type="region of interest" description="Disordered" evidence="13">
    <location>
        <begin position="1884"/>
        <end position="1959"/>
    </location>
</feature>
<dbReference type="GO" id="GO:1904071">
    <property type="term" value="P:presynaptic active zone assembly"/>
    <property type="evidence" value="ECO:0007669"/>
    <property type="project" value="TreeGrafter"/>
</dbReference>
<feature type="compositionally biased region" description="Low complexity" evidence="13">
    <location>
        <begin position="3822"/>
        <end position="3842"/>
    </location>
</feature>
<feature type="compositionally biased region" description="Low complexity" evidence="13">
    <location>
        <begin position="3230"/>
        <end position="3241"/>
    </location>
</feature>
<dbReference type="FunFam" id="2.60.40.150:FF:000137">
    <property type="entry name" value="Piccolo presynaptic cytomatrix protein"/>
    <property type="match status" value="1"/>
</dbReference>
<feature type="domain" description="C2" evidence="14">
    <location>
        <begin position="4222"/>
        <end position="4353"/>
    </location>
</feature>
<dbReference type="GO" id="GO:0098978">
    <property type="term" value="C:glutamatergic synapse"/>
    <property type="evidence" value="ECO:0007669"/>
    <property type="project" value="TreeGrafter"/>
</dbReference>
<evidence type="ECO:0000256" key="9">
    <source>
        <dbReference type="ARBA" id="ARBA00034101"/>
    </source>
</evidence>
<dbReference type="OMA" id="PAKTGMQ"/>
<dbReference type="InterPro" id="IPR011011">
    <property type="entry name" value="Znf_FYVE_PHD"/>
</dbReference>
<dbReference type="GO" id="GO:0098882">
    <property type="term" value="F:structural constituent of presynaptic active zone"/>
    <property type="evidence" value="ECO:0007669"/>
    <property type="project" value="TreeGrafter"/>
</dbReference>
<feature type="compositionally biased region" description="Basic and acidic residues" evidence="13">
    <location>
        <begin position="90"/>
        <end position="102"/>
    </location>
</feature>
<evidence type="ECO:0000259" key="14">
    <source>
        <dbReference type="PROSITE" id="PS50004"/>
    </source>
</evidence>
<dbReference type="GO" id="GO:0035418">
    <property type="term" value="P:protein localization to synapse"/>
    <property type="evidence" value="ECO:0007669"/>
    <property type="project" value="TreeGrafter"/>
</dbReference>
<feature type="compositionally biased region" description="Acidic residues" evidence="13">
    <location>
        <begin position="3081"/>
        <end position="3090"/>
    </location>
</feature>
<dbReference type="FunFam" id="2.60.40.150:FF:000149">
    <property type="entry name" value="Piccolo presynaptic cytomatrix protein"/>
    <property type="match status" value="1"/>
</dbReference>
<feature type="compositionally biased region" description="Polar residues" evidence="13">
    <location>
        <begin position="205"/>
        <end position="223"/>
    </location>
</feature>
<evidence type="ECO:0000256" key="11">
    <source>
        <dbReference type="ARBA" id="ARBA00083569"/>
    </source>
</evidence>
<feature type="region of interest" description="Disordered" evidence="13">
    <location>
        <begin position="3203"/>
        <end position="3245"/>
    </location>
</feature>
<feature type="coiled-coil region" evidence="12">
    <location>
        <begin position="3312"/>
        <end position="3349"/>
    </location>
</feature>
<evidence type="ECO:0000256" key="13">
    <source>
        <dbReference type="SAM" id="MobiDB-lite"/>
    </source>
</evidence>
<keyword evidence="1" id="KW-0479">Metal-binding</keyword>
<proteinExistence type="predicted"/>
<dbReference type="PROSITE" id="PS50004">
    <property type="entry name" value="C2"/>
    <property type="match status" value="2"/>
</dbReference>
<feature type="domain" description="PDZ" evidence="15">
    <location>
        <begin position="4025"/>
        <end position="4119"/>
    </location>
</feature>
<dbReference type="GO" id="GO:0016020">
    <property type="term" value="C:membrane"/>
    <property type="evidence" value="ECO:0007669"/>
    <property type="project" value="InterPro"/>
</dbReference>
<feature type="compositionally biased region" description="Polar residues" evidence="13">
    <location>
        <begin position="1121"/>
        <end position="1134"/>
    </location>
</feature>
<dbReference type="PROSITE" id="PS50106">
    <property type="entry name" value="PDZ"/>
    <property type="match status" value="1"/>
</dbReference>
<dbReference type="PRINTS" id="PR00399">
    <property type="entry name" value="SYNAPTOTAGMN"/>
</dbReference>
<feature type="region of interest" description="Disordered" evidence="13">
    <location>
        <begin position="1694"/>
        <end position="1741"/>
    </location>
</feature>
<feature type="compositionally biased region" description="Polar residues" evidence="13">
    <location>
        <begin position="456"/>
        <end position="482"/>
    </location>
</feature>
<organism evidence="16 17">
    <name type="scientific">Tetraodon nigroviridis</name>
    <name type="common">Spotted green pufferfish</name>
    <name type="synonym">Chelonodon nigroviridis</name>
    <dbReference type="NCBI Taxonomy" id="99883"/>
    <lineage>
        <taxon>Eukaryota</taxon>
        <taxon>Metazoa</taxon>
        <taxon>Chordata</taxon>
        <taxon>Craniata</taxon>
        <taxon>Vertebrata</taxon>
        <taxon>Euteleostomi</taxon>
        <taxon>Actinopterygii</taxon>
        <taxon>Neopterygii</taxon>
        <taxon>Teleostei</taxon>
        <taxon>Neoteleostei</taxon>
        <taxon>Acanthomorphata</taxon>
        <taxon>Eupercaria</taxon>
        <taxon>Tetraodontiformes</taxon>
        <taxon>Tetradontoidea</taxon>
        <taxon>Tetraodontidae</taxon>
        <taxon>Tetraodon</taxon>
    </lineage>
</organism>
<feature type="region of interest" description="Disordered" evidence="13">
    <location>
        <begin position="1070"/>
        <end position="1137"/>
    </location>
</feature>
<keyword evidence="8" id="KW-0111">Calcium/phospholipid-binding</keyword>
<feature type="compositionally biased region" description="Polar residues" evidence="13">
    <location>
        <begin position="4430"/>
        <end position="4441"/>
    </location>
</feature>
<feature type="compositionally biased region" description="Basic and acidic residues" evidence="13">
    <location>
        <begin position="509"/>
        <end position="548"/>
    </location>
</feature>
<evidence type="ECO:0000313" key="17">
    <source>
        <dbReference type="Proteomes" id="UP000007303"/>
    </source>
</evidence>
<feature type="compositionally biased region" description="Polar residues" evidence="13">
    <location>
        <begin position="3286"/>
        <end position="3295"/>
    </location>
</feature>
<keyword evidence="7" id="KW-0966">Cell projection</keyword>
<feature type="compositionally biased region" description="Basic and acidic residues" evidence="13">
    <location>
        <begin position="930"/>
        <end position="947"/>
    </location>
</feature>
<dbReference type="InterPro" id="IPR036034">
    <property type="entry name" value="PDZ_sf"/>
</dbReference>
<keyword evidence="3" id="KW-0863">Zinc-finger</keyword>
<evidence type="ECO:0000256" key="2">
    <source>
        <dbReference type="ARBA" id="ARBA00022737"/>
    </source>
</evidence>
<feature type="compositionally biased region" description="Polar residues" evidence="13">
    <location>
        <begin position="917"/>
        <end position="926"/>
    </location>
</feature>
<dbReference type="InterPro" id="IPR035892">
    <property type="entry name" value="C2_domain_sf"/>
</dbReference>
<evidence type="ECO:0000313" key="16">
    <source>
        <dbReference type="Ensembl" id="ENSTNIP00000022395.1"/>
    </source>
</evidence>
<dbReference type="CDD" id="cd04031">
    <property type="entry name" value="C2A_RIM1alpha"/>
    <property type="match status" value="1"/>
</dbReference>
<evidence type="ECO:0000259" key="15">
    <source>
        <dbReference type="PROSITE" id="PS50106"/>
    </source>
</evidence>
<feature type="domain" description="C2" evidence="14">
    <location>
        <begin position="4538"/>
        <end position="4665"/>
    </location>
</feature>
<feature type="compositionally biased region" description="Low complexity" evidence="13">
    <location>
        <begin position="4412"/>
        <end position="4421"/>
    </location>
</feature>
<dbReference type="InterPro" id="IPR001478">
    <property type="entry name" value="PDZ"/>
</dbReference>
<accession>H3DPE6</accession>
<dbReference type="Ensembl" id="ENSTNIT00000022634.1">
    <property type="protein sequence ID" value="ENSTNIP00000022395.1"/>
    <property type="gene ID" value="ENSTNIG00000019198.1"/>
</dbReference>
<feature type="compositionally biased region" description="Polar residues" evidence="13">
    <location>
        <begin position="116"/>
        <end position="138"/>
    </location>
</feature>
<dbReference type="CDD" id="cd06714">
    <property type="entry name" value="PDZ_RIM-like"/>
    <property type="match status" value="1"/>
</dbReference>
<feature type="compositionally biased region" description="Basic and acidic residues" evidence="13">
    <location>
        <begin position="647"/>
        <end position="662"/>
    </location>
</feature>
<dbReference type="SMART" id="SM00228">
    <property type="entry name" value="PDZ"/>
    <property type="match status" value="1"/>
</dbReference>
<reference evidence="16" key="2">
    <citation type="submission" date="2025-08" db="UniProtKB">
        <authorList>
            <consortium name="Ensembl"/>
        </authorList>
    </citation>
    <scope>IDENTIFICATION</scope>
</reference>
<feature type="region of interest" description="Disordered" evidence="13">
    <location>
        <begin position="3985"/>
        <end position="4005"/>
    </location>
</feature>
<feature type="compositionally biased region" description="Low complexity" evidence="13">
    <location>
        <begin position="697"/>
        <end position="713"/>
    </location>
</feature>
<feature type="compositionally biased region" description="Polar residues" evidence="13">
    <location>
        <begin position="1193"/>
        <end position="1214"/>
    </location>
</feature>
<dbReference type="GO" id="GO:0098982">
    <property type="term" value="C:GABA-ergic synapse"/>
    <property type="evidence" value="ECO:0007669"/>
    <property type="project" value="TreeGrafter"/>
</dbReference>
<keyword evidence="17" id="KW-1185">Reference proteome</keyword>
<dbReference type="Gene3D" id="2.60.40.150">
    <property type="entry name" value="C2 domain"/>
    <property type="match status" value="2"/>
</dbReference>
<feature type="coiled-coil region" evidence="12">
    <location>
        <begin position="2925"/>
        <end position="2981"/>
    </location>
</feature>
<feature type="region of interest" description="Disordered" evidence="13">
    <location>
        <begin position="1193"/>
        <end position="1488"/>
    </location>
</feature>
<feature type="region of interest" description="Disordered" evidence="13">
    <location>
        <begin position="4184"/>
        <end position="4211"/>
    </location>
</feature>
<feature type="compositionally biased region" description="Basic residues" evidence="13">
    <location>
        <begin position="3060"/>
        <end position="3070"/>
    </location>
</feature>
<dbReference type="SMART" id="SM00239">
    <property type="entry name" value="C2"/>
    <property type="match status" value="2"/>
</dbReference>
<keyword evidence="6" id="KW-0770">Synapse</keyword>
<dbReference type="InterPro" id="IPR000008">
    <property type="entry name" value="C2_dom"/>
</dbReference>
<dbReference type="SUPFAM" id="SSF49562">
    <property type="entry name" value="C2 domain (Calcium/lipid-binding domain, CaLB)"/>
    <property type="match status" value="2"/>
</dbReference>
<dbReference type="GeneTree" id="ENSGT00620000087961"/>
<feature type="compositionally biased region" description="Low complexity" evidence="13">
    <location>
        <begin position="39"/>
        <end position="58"/>
    </location>
</feature>
<dbReference type="GO" id="GO:0008270">
    <property type="term" value="F:zinc ion binding"/>
    <property type="evidence" value="ECO:0007669"/>
    <property type="project" value="UniProtKB-KW"/>
</dbReference>
<feature type="compositionally biased region" description="Basic and acidic residues" evidence="13">
    <location>
        <begin position="1109"/>
        <end position="1118"/>
    </location>
</feature>
<evidence type="ECO:0000256" key="10">
    <source>
        <dbReference type="ARBA" id="ARBA00070121"/>
    </source>
</evidence>
<keyword evidence="4" id="KW-0862">Zinc</keyword>
<evidence type="ECO:0000256" key="6">
    <source>
        <dbReference type="ARBA" id="ARBA00023018"/>
    </source>
</evidence>
<keyword evidence="12" id="KW-0175">Coiled coil</keyword>
<feature type="region of interest" description="Disordered" evidence="13">
    <location>
        <begin position="19"/>
        <end position="293"/>
    </location>
</feature>
<dbReference type="GO" id="GO:0030424">
    <property type="term" value="C:axon"/>
    <property type="evidence" value="ECO:0007669"/>
    <property type="project" value="TreeGrafter"/>
</dbReference>
<dbReference type="GO" id="GO:0048788">
    <property type="term" value="C:cytoskeleton of presynaptic active zone"/>
    <property type="evidence" value="ECO:0007669"/>
    <property type="project" value="TreeGrafter"/>
</dbReference>
<sequence length="4675" mass="505519">FLSGANPLNAVSSAVNKFGLFGDDAKPPAEQQPGGGQSKGPQQQQGSQKSGQSPSMQKNRFPPKQGSPQLGEKGQAGPPSKPGGQAAPKSRAEPEGQLKGEQQKQQPPSSPKPGAQQHTLTKSGTQPDSPKATSQQVAPKTGMQKPNPVKAGAHQDSAKSGPQQAPSKMGPGSPRSGQQPQGSAKPPQQQQGTTKMGQQPGLQRAQKTSEPQGASMKKTTPNKGSAAQNQPPPASPIKRETSTPQSPQKILSTSSKAPAQGEVAKVPESHKQLIPAATQKVPPKDAAKAEATKTEESVTGKMFGFGSSIFSSASTLIASAVQDNPKTTPPVSPKIAPAKSVSKAGPSACPLCTTVLNVGSKDPPNYNICTECKSTVCNQCGFNPMPNVKEGKEWLCLNCQVKRATSGSDSNPLANSSIKRPLAQPSQPNTSTTGSPQKKTSTPAAQPSKVEALGQKSPSVMESRKTSLQSQPASTLISPSSQDEPKTTPPVSPKMSGPKDTKTAAAKKPVQEKKSDQQHLLTDEKTQKPHLEHASTPKKELSQLDQSRKKNIPTGAESKVSQSPAPGAPQKKQTTEEKQSKTEPDNEPEGQKQIRPGPGSETPEKTVQKPLESKGQKPSEKTGQKPPEKTGQKLPEKTGQKLPDQTHQTEKVAKRPESDPRGPQKPADQASQPKAKEMKAPQESAKTTESVTGKMFGFGSSIFSSASTLISSAVQEESRTTPPSSRKMSAPPQVSPKLSAVPKITSPSVSPKMPPAESKTQKDQPKTTPPASPNMSPAKGVRSPSIQKLEQQKKSEPAQQGETPSPELAKLNQVKPKAAVASEGTVKTSQSTCPLCKTGLNMGSKDVPNYSTCTECKNIVCNQCGFNPMPNETEKDWLCVTCQMQRTLDPPKAKSVNAQIHVKSPKKEPLNPAVQDQPKTTPSISPKMSPAKEIKPNLVVENKDQKKTPQQTQASPNKVPPSRATTSQTKDTIPTQNSSSPKPQPSPSKTAEAVTDVKNETKLPTAQKPQTEKEQDKPLQAQVTNQSNRPEVAPEGGKSTCPLCKADLNLASKDPVKEWLCLNCQIQRAQMESEPTGQPAVKPQPSPSKVVTRPASEKKDITTAAQKVVKKEVADKVETTSAKPETPQSVSTETKSADAIKSLGPLSELLDYNDKNLENKGSEITAAATHSPVTDSDVVPLSSVAAKVALAGTVQSTGRQTELSTQQDEMQLTLQEPHPEAKAEIPAAEKDRSTEQIDTEPAVNKPESKVEAPEETEPQILSVSHDVDEQIVSEKDEVKPLRRRLSFQAEDDSSESEVTPSPKVQRRKLEVANISSSSEDIKTESADSCVEDEDFIRQQIRGMGSEEQMSLSEDGKDKALISKQPNNEAEFDNPKLSKDEKTTELPKSEKEDVQQTTPSMYKKATPIMRQATDEDVDSITESPSKGSSSVQCSSFTPESSHTSASSLDEDSDSSPSHRIIGGDKQHRKGKYRQPKLPLPIIEDSSEDEKFKKENIDDLAGQTYGASSPSDLRQVVVVEETSRTSGSEYSASIDSEPQIRQAVQIGRKLHRNVFTHSPVVVQMPDLVSSPSQVSLEPPAPIDVSAAGPLPVVISSQSAPLISTIPVKASSSASVHNVSPSVTLASGLGPVIVQMPDLVSTTSPICGQTPQAVSALVTQAQVLAQAKVVHSVPVQAVTPCTSPVLIPTVVQTPAPASTTVVKKKVPPPPPPRSTSVSASEPSAEQSLAKTDQHVSPTLTTTVPGQPMKSVIVDIQPRMEEMLVDNMAVASTRSGHVVIIVPSAEKISLHGQTPPTTFLTQNREVATQLESRIPSNDATLPSSKTSGEIVVSASSLSPKPIAETRIAQDASSSPPTITHKPPLYPKPQISKAVAVSLASATVVTTVSSYQPSKPPPPIPPKPTSIPAGLVFSHKPGESVNPPTVVPKAATLPRTKEPPNALSLSLTRHMDSKLGTTSPKSPLSPRYAKCLQTYVVITLPSELGSPPDAITVQAPVRRASVPHTRHPPPNVAEEQLKTTEVPVVVPTEVQVNRDYVLSVIPTPPSIADDNILTLGQESYLQLHSVPAPIKKPYVQQQQPVTQPLPTTNAMPEVQPPLEQEQIQSIVLHPDFTTEVTARVSEVSPEVPIPQAQRPFFSAEPQPQTDTVTKPQQPETATHPLTLAAEFTPLHRVVTTADGASSYSVTETQQITGQQNKNLMPLQIGPETPKETLTNNAETGSALSSLPSVQPQTVAGMPTGIITTEETTMRRRSSVTSTVHSPYVTNQLFDQAAGYEIPTQVANTEAFTSSRRESITIQHPLPAVHMVSMPAERDLHTDGQAVQAQYNAGSIPLTDQKPGVLSYSSEYAQPLEIITTEAYTRRTSVPTAQDIGKDTGVSLAPVTIAKFQQDLPNLVTQVVTTEVQRTTVSVVHERLPQVPPPSIAINIQPDLAKVQPLPKQNGRIIFPGEVVDLRTMKTCVKMTEQGMDLTPPDSHRQAFLSDPTGRPITAVQPEIVNLSSEITPAPTLSVVTDSITIVTCTATISSHNNTPAEKPLDLQDPVTSLPLPLTTYKPFEPLAQIVYKPVNSQSIVHTVTAQDTPINLSFGVSPVSKSSSTQGTISNGRSIVSLEATGAIDLSNYRPVRAMVALSDKSSAVVASVVEDDGIPVDLTAGRRSVCCDVIYKLPFTGSCRTQPPVTTQPDGLTGSKGMTDVKASVSESNLMEPGLFLYDTKTDGDYLSGSSDGAMDLTAAHLSAGKALDYTSKSPGSYPGTTAAPHSQVPAAGFGVNSTLRTADGIVYSSVAAPVPSTYAITTQPGSIFSTTLTPMSLGQNEALSHLYGFIPSADPGQFIPFDPGLGKELLPTALADIISGYPDIYSDTTLEAIAASLDALSSSPIFPGLDNSKMAQYQMEREFLELEKLKQLCLAEELEWERQEIQRYREQEQFMVQREIEELQALKHQLLFQQEEEHHAHMVAQQETYAQQKEQLHQIQQLQLQLQRQLDEHYGSTGTTANLLDAKYAGVGDSGQYWPVKDEGTLPSVGPKFEESQEQLNIANKQQADQDIGKKIIDSGVQTDDEDSSGKHHVGQKRKNKKNIDSDTSGQTDDEDQDEWDAPSKARRRSRKHSGDGKHGSKVSSIAIQTVAEISVQTDHSGTIKKPNVQMDTKVEIIKHISAPENSQKGGSLSCQTESDRRHTPIDLDYSTHLTVDMPSKSKIFYSQVCPLSPEKSSQGMLRADPSKFSSGPRILKAGQKSLSDPKPLSPSTEDRMSGYYLDSYSYLFQGRGLPSGTGKKVKRTLPDPPPEDDSLTGRSGYSTNSARRRLARSTTMARAKILQDIDKELDLVERESSKLRKKQAELDEEEKEIDAKLRYLEMGINRRKEALLKEREKRERAYLQGVAEERDYMSDSEVSNIREARGEGLERPRTAPQSEFDQFIPPQTEADSQYNTLTSPYSPYAQYVPQTQTTSHFTQQNLYQQPSLYQVSPYPTLSLSHGQTQASSYQHALLLQQGKQHQSTLSDLEPKITSNYEVIRNQPLLIVSTSTDSGYGVPHLGGKYANVDLRLGLEERSMASSPMSSISADSFYADIDHHNARNYVLIEDIGELTKTPSALSSTGLGSGFSLPDKEMSKADRLLRATEARRTAEVADFLGSSRLQTFGKGEDDTMEDPYELKLLKQQIKQEFRRGTDGLDHLTGLGLPHYIPSDSSFRHFPKGEKYSIGRLTLEKQAAKQLPAAVLYQKQMKNKKALIDPKAITKFSPIQESRDLEPDFTSYMGTGASSVSNLAATARLLQDEITFGLRKNLAEQQKYLSSPLGGNLAGSLNLGQSLGLGSNLRATGQDDGTYPSGTRSRPSSRPSSRPTSVYGLDLSIKRDLSSSSLRLKTEGDVLEAAFAPGVARAKPTSLPISQSRGRIPIVAQNSEEESPLSPVGQPMGMARASAGPLPPISADTRDQFGSSHSLPEVQQHMREESRTLGYERDTAFIIDDLQGAMSDSEAYHLRREDTDWFDKPREGHPRQTDRRQVSTSHVPHVANVSQMKLVPYACPHTRLKLRKDPKDTRVSGNGLGIRVVGGKEIPGRQRECGAYIAKVFPGGVAEQTGKVVEGMQVLEWNGVPLTAKTYEEVQGIIGQPCAEVELCVRLDLNMLSDPEHPQALEHHVQLKAGGQRSPGVDPKQLAAELQKVSQQQTPTWGCCPRWSALPFSTRAQRARSAASSGVPSPGQPASPAINKKQRSKPAELLKAPHPITGEIQLQINYDRNLGNLIVHVLQARNLASRDNDSYSDPFVKVYLLPGRGQVMVVQNASADNKRRTRYAQKTLNPEWNQTVIYKNIHLEQLKKKTLEVTVWDYDRSSSNDFLGEVLIDLSNTAQLDNVPRWLPLKEQSESIEHSRAHRQAPGQSDGSHDSPKNSVIKSRSHGIFPDPAKDLQMMPLEKCHSSPGSSKSSSDGQLRSHGPSRSQSKSSVTQAHLEDAGIAIAAAEAAVQQSCLQPRTGHRLSDVSGSVMLSAPNLAGDAFGGLNEDDGEGTGVDSAIFQVPRIGKTIPNGTDKLHLGTPENEGGKTQVMGEIKVALKKEVKTEGDQLVLEILQCRNITYKFKSPDHLPPSDLYVKLYVVNIATQKRIIKKKTRVCRHDREPSFNETFRFPLNPTGHSIQLFLVSNGGKFMKKTLIGEAYIWLDKVDMRKRVVSWHKLFVSSTQTN</sequence>
<evidence type="ECO:0000256" key="4">
    <source>
        <dbReference type="ARBA" id="ARBA00022833"/>
    </source>
</evidence>
<dbReference type="GO" id="GO:0005544">
    <property type="term" value="F:calcium-dependent phospholipid binding"/>
    <property type="evidence" value="ECO:0007669"/>
    <property type="project" value="UniProtKB-KW"/>
</dbReference>
<evidence type="ECO:0000256" key="8">
    <source>
        <dbReference type="ARBA" id="ARBA00023302"/>
    </source>
</evidence>
<evidence type="ECO:0000256" key="12">
    <source>
        <dbReference type="SAM" id="Coils"/>
    </source>
</evidence>
<feature type="compositionally biased region" description="Polar residues" evidence="13">
    <location>
        <begin position="963"/>
        <end position="973"/>
    </location>
</feature>
<feature type="region of interest" description="Disordered" evidence="13">
    <location>
        <begin position="405"/>
        <end position="838"/>
    </location>
</feature>